<reference evidence="1 2" key="1">
    <citation type="submission" date="2023-06" db="EMBL/GenBank/DDBJ databases">
        <authorList>
            <person name="Ham H."/>
            <person name="Park D.S."/>
        </authorList>
    </citation>
    <scope>NUCLEOTIDE SEQUENCE [LARGE SCALE GENOMIC DNA]</scope>
    <source>
        <strain evidence="1 2">KACC 17005</strain>
    </source>
</reference>
<dbReference type="RefSeq" id="WP_011794876.1">
    <property type="nucleotide sequence ID" value="NZ_CP023687.1"/>
</dbReference>
<accession>A0ABY9AKW5</accession>
<evidence type="ECO:0000313" key="2">
    <source>
        <dbReference type="Proteomes" id="UP001242732"/>
    </source>
</evidence>
<name>A0ABY9AKW5_PARCI</name>
<evidence type="ECO:0000313" key="1">
    <source>
        <dbReference type="EMBL" id="WIY47330.1"/>
    </source>
</evidence>
<protein>
    <submittedName>
        <fullName evidence="1">Uncharacterized protein</fullName>
    </submittedName>
</protein>
<sequence>MNLRQLKKQDRRAAALMIGAGDFSPDAFGPGRDGRWHVEWRCSYEYDEWDSCPAWEKWMGMRAWEHPSACAWYGFDDRTGEPIPEDQRPRGMRPHEAREFYALRAPAGFRWRGRRVVPVDKHGAMVRRARR</sequence>
<proteinExistence type="predicted"/>
<dbReference type="Proteomes" id="UP001242732">
    <property type="component" value="Chromosome"/>
</dbReference>
<keyword evidence="2" id="KW-1185">Reference proteome</keyword>
<gene>
    <name evidence="1" type="ORF">QRO08_15995</name>
</gene>
<organism evidence="1 2">
    <name type="scientific">Paracidovorax citrulli</name>
    <name type="common">Acidovorax citrulli</name>
    <dbReference type="NCBI Taxonomy" id="80869"/>
    <lineage>
        <taxon>Bacteria</taxon>
        <taxon>Pseudomonadati</taxon>
        <taxon>Pseudomonadota</taxon>
        <taxon>Betaproteobacteria</taxon>
        <taxon>Burkholderiales</taxon>
        <taxon>Comamonadaceae</taxon>
        <taxon>Paracidovorax</taxon>
    </lineage>
</organism>
<dbReference type="EMBL" id="CP127363">
    <property type="protein sequence ID" value="WIY47330.1"/>
    <property type="molecule type" value="Genomic_DNA"/>
</dbReference>